<gene>
    <name evidence="1" type="ORF">F7D74_00145</name>
</gene>
<sequence>MFSVHCFATPQNAPVPAVFGVFIDDRRLPSFMTRVGLNRRPKQGTKGCSFDCRCKDTTFSGRMQAFTLTFYVRKAVSSCNTISSIGFLSELYCRNNEKARKDSEVAEEMKRGHLVSMSFRVIWKSKCHFRCYSIYKYLYISIVTF</sequence>
<dbReference type="EMBL" id="VZCC01000003">
    <property type="protein sequence ID" value="MQN82429.1"/>
    <property type="molecule type" value="Genomic_DNA"/>
</dbReference>
<evidence type="ECO:0000313" key="1">
    <source>
        <dbReference type="EMBL" id="MQN82429.1"/>
    </source>
</evidence>
<name>A0AA90UW29_9BACT</name>
<comment type="caution">
    <text evidence="1">The sequence shown here is derived from an EMBL/GenBank/DDBJ whole genome shotgun (WGS) entry which is preliminary data.</text>
</comment>
<reference evidence="2" key="1">
    <citation type="submission" date="2019-09" db="EMBL/GenBank/DDBJ databases">
        <title>Distinct polysaccharide growth profiles of human intestinal Prevotella copri isolates.</title>
        <authorList>
            <person name="Fehlner-Peach H."/>
            <person name="Magnabosco C."/>
            <person name="Raghavan V."/>
            <person name="Scher J.U."/>
            <person name="Tett A."/>
            <person name="Cox L.M."/>
            <person name="Gottsegen C."/>
            <person name="Watters A."/>
            <person name="Wiltshire- Gordon J.D."/>
            <person name="Segata N."/>
            <person name="Bonneau R."/>
            <person name="Littman D.R."/>
        </authorList>
    </citation>
    <scope>NUCLEOTIDE SEQUENCE [LARGE SCALE GENOMIC DNA]</scope>
    <source>
        <strain evidence="2">iAA108</strain>
    </source>
</reference>
<evidence type="ECO:0000313" key="2">
    <source>
        <dbReference type="Proteomes" id="UP000421408"/>
    </source>
</evidence>
<accession>A0AA90UW29</accession>
<protein>
    <submittedName>
        <fullName evidence="1">Uncharacterized protein</fullName>
    </submittedName>
</protein>
<dbReference type="AlphaFoldDB" id="A0AA90UW29"/>
<proteinExistence type="predicted"/>
<dbReference type="Proteomes" id="UP000421408">
    <property type="component" value="Unassembled WGS sequence"/>
</dbReference>
<organism evidence="1 2">
    <name type="scientific">Segatella copri</name>
    <dbReference type="NCBI Taxonomy" id="165179"/>
    <lineage>
        <taxon>Bacteria</taxon>
        <taxon>Pseudomonadati</taxon>
        <taxon>Bacteroidota</taxon>
        <taxon>Bacteroidia</taxon>
        <taxon>Bacteroidales</taxon>
        <taxon>Prevotellaceae</taxon>
        <taxon>Segatella</taxon>
    </lineage>
</organism>